<dbReference type="EMBL" id="CADCWJ010000525">
    <property type="protein sequence ID" value="CAA9570594.1"/>
    <property type="molecule type" value="Genomic_DNA"/>
</dbReference>
<gene>
    <name evidence="2" type="ORF">AVDCRST_MAG87-2368</name>
</gene>
<protein>
    <submittedName>
        <fullName evidence="2">Uncharacterized protein</fullName>
    </submittedName>
</protein>
<dbReference type="AlphaFoldDB" id="A0A6J4V984"/>
<sequence length="79" mass="8483">MARWTGCPPGRQLRAVTRAGRQGDEATDRQARAGTMPLAAPGFIPLRRSGQAPGLHQSIDGGIDRARARTACIPPYILF</sequence>
<evidence type="ECO:0000313" key="2">
    <source>
        <dbReference type="EMBL" id="CAA9570594.1"/>
    </source>
</evidence>
<reference evidence="2" key="1">
    <citation type="submission" date="2020-02" db="EMBL/GenBank/DDBJ databases">
        <authorList>
            <person name="Meier V. D."/>
        </authorList>
    </citation>
    <scope>NUCLEOTIDE SEQUENCE</scope>
    <source>
        <strain evidence="2">AVDCRST_MAG87</strain>
    </source>
</reference>
<evidence type="ECO:0000256" key="1">
    <source>
        <dbReference type="SAM" id="MobiDB-lite"/>
    </source>
</evidence>
<organism evidence="2">
    <name type="scientific">uncultured Thermomicrobiales bacterium</name>
    <dbReference type="NCBI Taxonomy" id="1645740"/>
    <lineage>
        <taxon>Bacteria</taxon>
        <taxon>Pseudomonadati</taxon>
        <taxon>Thermomicrobiota</taxon>
        <taxon>Thermomicrobia</taxon>
        <taxon>Thermomicrobiales</taxon>
        <taxon>environmental samples</taxon>
    </lineage>
</organism>
<feature type="region of interest" description="Disordered" evidence="1">
    <location>
        <begin position="1"/>
        <end position="43"/>
    </location>
</feature>
<name>A0A6J4V984_9BACT</name>
<accession>A0A6J4V984</accession>
<proteinExistence type="predicted"/>
<feature type="compositionally biased region" description="Basic and acidic residues" evidence="1">
    <location>
        <begin position="21"/>
        <end position="31"/>
    </location>
</feature>